<dbReference type="PANTHER" id="PTHR32322:SF9">
    <property type="entry name" value="AMINO-ACID METABOLITE EFFLUX PUMP-RELATED"/>
    <property type="match status" value="1"/>
</dbReference>
<dbReference type="RefSeq" id="WP_130154579.1">
    <property type="nucleotide sequence ID" value="NZ_SCFB01000022.1"/>
</dbReference>
<feature type="domain" description="EamA" evidence="6">
    <location>
        <begin position="6"/>
        <end position="130"/>
    </location>
</feature>
<dbReference type="Proteomes" id="UP000293550">
    <property type="component" value="Unassembled WGS sequence"/>
</dbReference>
<evidence type="ECO:0000313" key="8">
    <source>
        <dbReference type="Proteomes" id="UP000293550"/>
    </source>
</evidence>
<dbReference type="OrthoDB" id="7158585at2"/>
<dbReference type="Pfam" id="PF00892">
    <property type="entry name" value="EamA"/>
    <property type="match status" value="2"/>
</dbReference>
<evidence type="ECO:0000259" key="6">
    <source>
        <dbReference type="Pfam" id="PF00892"/>
    </source>
</evidence>
<name>A0A4Q7DH29_9PROT</name>
<comment type="subcellular location">
    <subcellularLocation>
        <location evidence="1">Membrane</location>
        <topology evidence="1">Multi-pass membrane protein</topology>
    </subcellularLocation>
</comment>
<evidence type="ECO:0000256" key="2">
    <source>
        <dbReference type="ARBA" id="ARBA00022692"/>
    </source>
</evidence>
<feature type="transmembrane region" description="Helical" evidence="5">
    <location>
        <begin position="58"/>
        <end position="80"/>
    </location>
</feature>
<dbReference type="EMBL" id="SCFB01000022">
    <property type="protein sequence ID" value="RZI45194.1"/>
    <property type="molecule type" value="Genomic_DNA"/>
</dbReference>
<evidence type="ECO:0000256" key="5">
    <source>
        <dbReference type="SAM" id="Phobius"/>
    </source>
</evidence>
<evidence type="ECO:0000256" key="4">
    <source>
        <dbReference type="ARBA" id="ARBA00023136"/>
    </source>
</evidence>
<evidence type="ECO:0000256" key="3">
    <source>
        <dbReference type="ARBA" id="ARBA00022989"/>
    </source>
</evidence>
<gene>
    <name evidence="7" type="ORF">EQU50_07890</name>
</gene>
<evidence type="ECO:0000313" key="7">
    <source>
        <dbReference type="EMBL" id="RZI45194.1"/>
    </source>
</evidence>
<dbReference type="InterPro" id="IPR050638">
    <property type="entry name" value="AA-Vitamin_Transporters"/>
</dbReference>
<feature type="transmembrane region" description="Helical" evidence="5">
    <location>
        <begin position="206"/>
        <end position="227"/>
    </location>
</feature>
<dbReference type="SUPFAM" id="SSF103481">
    <property type="entry name" value="Multidrug resistance efflux transporter EmrE"/>
    <property type="match status" value="2"/>
</dbReference>
<dbReference type="InterPro" id="IPR000620">
    <property type="entry name" value="EamA_dom"/>
</dbReference>
<feature type="transmembrane region" description="Helical" evidence="5">
    <location>
        <begin position="264"/>
        <end position="282"/>
    </location>
</feature>
<feature type="domain" description="EamA" evidence="6">
    <location>
        <begin position="141"/>
        <end position="279"/>
    </location>
</feature>
<dbReference type="PANTHER" id="PTHR32322">
    <property type="entry name" value="INNER MEMBRANE TRANSPORTER"/>
    <property type="match status" value="1"/>
</dbReference>
<feature type="transmembrane region" description="Helical" evidence="5">
    <location>
        <begin position="7"/>
        <end position="27"/>
    </location>
</feature>
<feature type="transmembrane region" description="Helical" evidence="5">
    <location>
        <begin position="117"/>
        <end position="134"/>
    </location>
</feature>
<dbReference type="GO" id="GO:0016020">
    <property type="term" value="C:membrane"/>
    <property type="evidence" value="ECO:0007669"/>
    <property type="project" value="UniProtKB-SubCell"/>
</dbReference>
<feature type="transmembrane region" description="Helical" evidence="5">
    <location>
        <begin position="169"/>
        <end position="190"/>
    </location>
</feature>
<feature type="transmembrane region" description="Helical" evidence="5">
    <location>
        <begin position="140"/>
        <end position="160"/>
    </location>
</feature>
<keyword evidence="8" id="KW-1185">Reference proteome</keyword>
<feature type="transmembrane region" description="Helical" evidence="5">
    <location>
        <begin position="239"/>
        <end position="258"/>
    </location>
</feature>
<feature type="transmembrane region" description="Helical" evidence="5">
    <location>
        <begin position="86"/>
        <end position="108"/>
    </location>
</feature>
<dbReference type="AlphaFoldDB" id="A0A4Q7DH29"/>
<keyword evidence="4 5" id="KW-0472">Membrane</keyword>
<proteinExistence type="predicted"/>
<dbReference type="InterPro" id="IPR037185">
    <property type="entry name" value="EmrE-like"/>
</dbReference>
<evidence type="ECO:0000256" key="1">
    <source>
        <dbReference type="ARBA" id="ARBA00004141"/>
    </source>
</evidence>
<accession>A0A4Q7DH29</accession>
<protein>
    <recommendedName>
        <fullName evidence="6">EamA domain-containing protein</fullName>
    </recommendedName>
</protein>
<reference evidence="7 8" key="1">
    <citation type="submission" date="2018-10" db="EMBL/GenBank/DDBJ databases">
        <title>An updated phylogeny of the Alphaproteobacteria reveals that the parasitic Rickettsiales and Holosporales have independent origins.</title>
        <authorList>
            <person name="Munoz-Gomez S.A."/>
            <person name="Hess S."/>
            <person name="Burger G."/>
            <person name="Lang B.F."/>
            <person name="Susko E."/>
            <person name="Slamovits C.H."/>
            <person name="Roger A.J."/>
        </authorList>
    </citation>
    <scope>NUCLEOTIDE SEQUENCE [LARGE SCALE GENOMIC DNA]</scope>
    <source>
        <strain evidence="7">HOLO01</strain>
    </source>
</reference>
<keyword evidence="2 5" id="KW-0812">Transmembrane</keyword>
<organism evidence="7 8">
    <name type="scientific">Candidatus Finniella inopinata</name>
    <dbReference type="NCBI Taxonomy" id="1696036"/>
    <lineage>
        <taxon>Bacteria</taxon>
        <taxon>Pseudomonadati</taxon>
        <taxon>Pseudomonadota</taxon>
        <taxon>Alphaproteobacteria</taxon>
        <taxon>Holosporales</taxon>
        <taxon>Candidatus Paracaedibacteraceae</taxon>
        <taxon>Candidatus Finniella</taxon>
    </lineage>
</organism>
<feature type="transmembrane region" description="Helical" evidence="5">
    <location>
        <begin position="33"/>
        <end position="51"/>
    </location>
</feature>
<comment type="caution">
    <text evidence="7">The sequence shown here is derived from an EMBL/GenBank/DDBJ whole genome shotgun (WGS) entry which is preliminary data.</text>
</comment>
<sequence>MSYQHILLALLVAIVWGFNFVVIKIGLTEVPPFAFAFFRYALAGLPLVLFVKRPAISIKMLIAIGLSMGLIKFSFLFVGINLGMSAGLGSLILQSQSFFTIILSLCVFHQRLSWKQGIGILIAFTGIFLIGHGMHSSSSLAGLLCVLCAAFSWATSNILVRKAGPLDSFALIVWTSSILPLPFLGMSYAFEGGIETFIRIGQQLDWTGLGCILYISWIATWIGGTGWAKLMHLYSPCIVAPYSLLIPVFAFLSGWLFLGETISLQTMLASFLVFTGLAINQWPGGSWMPSAFLRQHTAFK</sequence>
<keyword evidence="3 5" id="KW-1133">Transmembrane helix</keyword>